<dbReference type="EMBL" id="JAJA02000001">
    <property type="protein sequence ID" value="KWS03993.1"/>
    <property type="molecule type" value="Genomic_DNA"/>
</dbReference>
<sequence length="115" mass="12776">MSDAATDALFTPDRRYLIVRGRLWRAANPDLTDNERAALVAELMAARRAVKHDRDDPVALAKARRRVHLAKVALGERGPVWWSDGAPDMNRKLVVNSPYAAWFASLSAVAPAQRD</sequence>
<dbReference type="OrthoDB" id="34459at2"/>
<accession>A0A120AG41</accession>
<name>A0A120AG41_9GAMM</name>
<comment type="caution">
    <text evidence="1">The sequence shown here is derived from an EMBL/GenBank/DDBJ whole genome shotgun (WGS) entry which is preliminary data.</text>
</comment>
<proteinExistence type="predicted"/>
<evidence type="ECO:0000313" key="2">
    <source>
        <dbReference type="Proteomes" id="UP000023435"/>
    </source>
</evidence>
<dbReference type="AlphaFoldDB" id="A0A120AG41"/>
<dbReference type="RefSeq" id="WP_036101786.1">
    <property type="nucleotide sequence ID" value="NZ_JAJA02000001.1"/>
</dbReference>
<keyword evidence="2" id="KW-1185">Reference proteome</keyword>
<organism evidence="1 2">
    <name type="scientific">Lysobacter capsici AZ78</name>
    <dbReference type="NCBI Taxonomy" id="1444315"/>
    <lineage>
        <taxon>Bacteria</taxon>
        <taxon>Pseudomonadati</taxon>
        <taxon>Pseudomonadota</taxon>
        <taxon>Gammaproteobacteria</taxon>
        <taxon>Lysobacterales</taxon>
        <taxon>Lysobacteraceae</taxon>
        <taxon>Lysobacter</taxon>
    </lineage>
</organism>
<gene>
    <name evidence="1" type="ORF">AZ78_1542</name>
</gene>
<protein>
    <submittedName>
        <fullName evidence="1">Uncharacterized protein</fullName>
    </submittedName>
</protein>
<reference evidence="1 2" key="1">
    <citation type="journal article" date="2014" name="Genome Announc.">
        <title>Draft Genome Sequence of Lysobacter capsici AZ78, a Bacterium Antagonistic to Plant-Pathogenic Oomycetes.</title>
        <authorList>
            <person name="Puopolo G."/>
            <person name="Sonego P."/>
            <person name="Engelen K."/>
            <person name="Pertot I."/>
        </authorList>
    </citation>
    <scope>NUCLEOTIDE SEQUENCE [LARGE SCALE GENOMIC DNA]</scope>
    <source>
        <strain evidence="1 2">AZ78</strain>
    </source>
</reference>
<evidence type="ECO:0000313" key="1">
    <source>
        <dbReference type="EMBL" id="KWS03993.1"/>
    </source>
</evidence>
<dbReference type="Proteomes" id="UP000023435">
    <property type="component" value="Unassembled WGS sequence"/>
</dbReference>